<feature type="transmembrane region" description="Helical" evidence="1">
    <location>
        <begin position="94"/>
        <end position="114"/>
    </location>
</feature>
<dbReference type="PANTHER" id="PTHR35007:SF1">
    <property type="entry name" value="PILUS ASSEMBLY PROTEIN"/>
    <property type="match status" value="1"/>
</dbReference>
<keyword evidence="3" id="KW-1185">Reference proteome</keyword>
<feature type="transmembrane region" description="Helical" evidence="1">
    <location>
        <begin position="6"/>
        <end position="24"/>
    </location>
</feature>
<dbReference type="Proteomes" id="UP000243342">
    <property type="component" value="Unassembled WGS sequence"/>
</dbReference>
<comment type="caution">
    <text evidence="2">The sequence shown here is derived from an EMBL/GenBank/DDBJ whole genome shotgun (WGS) entry which is preliminary data.</text>
</comment>
<gene>
    <name evidence="2" type="ORF">BIV57_21505</name>
</gene>
<evidence type="ECO:0000313" key="2">
    <source>
        <dbReference type="EMBL" id="OIV35446.1"/>
    </source>
</evidence>
<sequence>MISPWALIAGAAVGGGLALLAAELRPAPPELGAALGRLRSSVPTVRPEDAAAADRPGLLDRLGGRMTGLPGVRIPRRDLALIGRTPARFMAHKGLFALIGLALPAYGQAVWTLFGLNLPVVVPAVAAPVLAVLLWLLPDAIAAGEAKEARVEYLHGVAAYLELVALERAADCGPAEAMSRAARVGRGAVFLRMRDAIDAAAVDRRPPWVGLGRLAEELGLAPLQDVADIMRLSGADGAAVYGTLRARAKSLRSELLAEDLAKANTDSERMVIPGSALVMVMVVMIAFPALYQMFTTG</sequence>
<reference evidence="2 3" key="1">
    <citation type="submission" date="2016-10" db="EMBL/GenBank/DDBJ databases">
        <title>Genome sequence of Streptomyces gilvigriseus MUSC 26.</title>
        <authorList>
            <person name="Lee L.-H."/>
            <person name="Ser H.-L."/>
        </authorList>
    </citation>
    <scope>NUCLEOTIDE SEQUENCE [LARGE SCALE GENOMIC DNA]</scope>
    <source>
        <strain evidence="2 3">MUSC 26</strain>
    </source>
</reference>
<dbReference type="RefSeq" id="WP_071658594.1">
    <property type="nucleotide sequence ID" value="NZ_MLCF01000152.1"/>
</dbReference>
<name>A0A1J7BA09_9ACTN</name>
<evidence type="ECO:0000256" key="1">
    <source>
        <dbReference type="SAM" id="Phobius"/>
    </source>
</evidence>
<keyword evidence="1" id="KW-1133">Transmembrane helix</keyword>
<proteinExistence type="predicted"/>
<dbReference type="AlphaFoldDB" id="A0A1J7BA09"/>
<dbReference type="STRING" id="1428644.BIV57_21505"/>
<evidence type="ECO:0000313" key="3">
    <source>
        <dbReference type="Proteomes" id="UP000243342"/>
    </source>
</evidence>
<organism evidence="2 3">
    <name type="scientific">Mangrovactinospora gilvigrisea</name>
    <dbReference type="NCBI Taxonomy" id="1428644"/>
    <lineage>
        <taxon>Bacteria</taxon>
        <taxon>Bacillati</taxon>
        <taxon>Actinomycetota</taxon>
        <taxon>Actinomycetes</taxon>
        <taxon>Kitasatosporales</taxon>
        <taxon>Streptomycetaceae</taxon>
        <taxon>Mangrovactinospora</taxon>
    </lineage>
</organism>
<keyword evidence="1" id="KW-0472">Membrane</keyword>
<dbReference type="OrthoDB" id="5243064at2"/>
<keyword evidence="1" id="KW-0812">Transmembrane</keyword>
<protein>
    <recommendedName>
        <fullName evidence="4">Type II secretion system protein GspF domain-containing protein</fullName>
    </recommendedName>
</protein>
<feature type="transmembrane region" description="Helical" evidence="1">
    <location>
        <begin position="270"/>
        <end position="291"/>
    </location>
</feature>
<dbReference type="EMBL" id="MLCF01000152">
    <property type="protein sequence ID" value="OIV35446.1"/>
    <property type="molecule type" value="Genomic_DNA"/>
</dbReference>
<accession>A0A1J7BA09</accession>
<evidence type="ECO:0008006" key="4">
    <source>
        <dbReference type="Google" id="ProtNLM"/>
    </source>
</evidence>
<feature type="transmembrane region" description="Helical" evidence="1">
    <location>
        <begin position="120"/>
        <end position="137"/>
    </location>
</feature>
<dbReference type="PANTHER" id="PTHR35007">
    <property type="entry name" value="INTEGRAL MEMBRANE PROTEIN-RELATED"/>
    <property type="match status" value="1"/>
</dbReference>